<dbReference type="SMART" id="SM00516">
    <property type="entry name" value="SEC14"/>
    <property type="match status" value="1"/>
</dbReference>
<feature type="domain" description="CRAL-TRIO" evidence="1">
    <location>
        <begin position="51"/>
        <end position="146"/>
    </location>
</feature>
<dbReference type="GO" id="GO:1902936">
    <property type="term" value="F:phosphatidylinositol bisphosphate binding"/>
    <property type="evidence" value="ECO:0007669"/>
    <property type="project" value="TreeGrafter"/>
</dbReference>
<dbReference type="PROSITE" id="PS50191">
    <property type="entry name" value="CRAL_TRIO"/>
    <property type="match status" value="1"/>
</dbReference>
<evidence type="ECO:0000313" key="2">
    <source>
        <dbReference type="EMBL" id="CAH2093993.1"/>
    </source>
</evidence>
<dbReference type="Proteomes" id="UP001153954">
    <property type="component" value="Unassembled WGS sequence"/>
</dbReference>
<comment type="caution">
    <text evidence="2">The sequence shown here is derived from an EMBL/GenBank/DDBJ whole genome shotgun (WGS) entry which is preliminary data.</text>
</comment>
<dbReference type="PANTHER" id="PTHR10174">
    <property type="entry name" value="ALPHA-TOCOPHEROL TRANSFER PROTEIN-RELATED"/>
    <property type="match status" value="1"/>
</dbReference>
<dbReference type="InterPro" id="IPR036865">
    <property type="entry name" value="CRAL-TRIO_dom_sf"/>
</dbReference>
<organism evidence="2 3">
    <name type="scientific">Euphydryas editha</name>
    <name type="common">Edith's checkerspot</name>
    <dbReference type="NCBI Taxonomy" id="104508"/>
    <lineage>
        <taxon>Eukaryota</taxon>
        <taxon>Metazoa</taxon>
        <taxon>Ecdysozoa</taxon>
        <taxon>Arthropoda</taxon>
        <taxon>Hexapoda</taxon>
        <taxon>Insecta</taxon>
        <taxon>Pterygota</taxon>
        <taxon>Neoptera</taxon>
        <taxon>Endopterygota</taxon>
        <taxon>Lepidoptera</taxon>
        <taxon>Glossata</taxon>
        <taxon>Ditrysia</taxon>
        <taxon>Papilionoidea</taxon>
        <taxon>Nymphalidae</taxon>
        <taxon>Nymphalinae</taxon>
        <taxon>Euphydryas</taxon>
    </lineage>
</organism>
<evidence type="ECO:0000259" key="1">
    <source>
        <dbReference type="PROSITE" id="PS50191"/>
    </source>
</evidence>
<dbReference type="GO" id="GO:0016020">
    <property type="term" value="C:membrane"/>
    <property type="evidence" value="ECO:0007669"/>
    <property type="project" value="TreeGrafter"/>
</dbReference>
<dbReference type="PANTHER" id="PTHR10174:SF222">
    <property type="entry name" value="GH10083P-RELATED"/>
    <property type="match status" value="1"/>
</dbReference>
<gene>
    <name evidence="2" type="ORF">EEDITHA_LOCUS9599</name>
</gene>
<dbReference type="Pfam" id="PF00650">
    <property type="entry name" value="CRAL_TRIO"/>
    <property type="match status" value="1"/>
</dbReference>
<dbReference type="CDD" id="cd00170">
    <property type="entry name" value="SEC14"/>
    <property type="match status" value="1"/>
</dbReference>
<dbReference type="PRINTS" id="PR00180">
    <property type="entry name" value="CRETINALDHBP"/>
</dbReference>
<dbReference type="Gene3D" id="3.40.525.10">
    <property type="entry name" value="CRAL-TRIO lipid binding domain"/>
    <property type="match status" value="1"/>
</dbReference>
<dbReference type="SUPFAM" id="SSF52087">
    <property type="entry name" value="CRAL/TRIO domain"/>
    <property type="match status" value="1"/>
</dbReference>
<protein>
    <recommendedName>
        <fullName evidence="1">CRAL-TRIO domain-containing protein</fullName>
    </recommendedName>
</protein>
<name>A0AAU9U7N7_EUPED</name>
<keyword evidence="3" id="KW-1185">Reference proteome</keyword>
<proteinExistence type="predicted"/>
<dbReference type="Gene3D" id="1.20.5.1200">
    <property type="entry name" value="Alpha-tocopherol transfer"/>
    <property type="match status" value="1"/>
</dbReference>
<dbReference type="InterPro" id="IPR001251">
    <property type="entry name" value="CRAL-TRIO_dom"/>
</dbReference>
<reference evidence="2" key="1">
    <citation type="submission" date="2022-03" db="EMBL/GenBank/DDBJ databases">
        <authorList>
            <person name="Tunstrom K."/>
        </authorList>
    </citation>
    <scope>NUCLEOTIDE SEQUENCE</scope>
</reference>
<evidence type="ECO:0000313" key="3">
    <source>
        <dbReference type="Proteomes" id="UP001153954"/>
    </source>
</evidence>
<dbReference type="AlphaFoldDB" id="A0AAU9U7N7"/>
<accession>A0AAU9U7N7</accession>
<dbReference type="EMBL" id="CAKOGL010000013">
    <property type="protein sequence ID" value="CAH2093993.1"/>
    <property type="molecule type" value="Genomic_DNA"/>
</dbReference>
<sequence>MLKLYEGKRISVYKICDPDPRTNSNEVTYRNTIMLGDLRCKFDFMLGDIWIFDLQLVTIGHVLRINLSLFQKFINIIQDGIGFKMYEVHVINAPAVGQSIFNLLKQFVKPKIFERFMFHENIEELHKYIPKAYLPKDYGGEEPSLDEFREMYNKELRKDSTRDYLIACCEQVSNEKLRPGGDYNEEYLVGTFKKLEVD</sequence>